<dbReference type="PROSITE" id="PS50850">
    <property type="entry name" value="MFS"/>
    <property type="match status" value="1"/>
</dbReference>
<dbReference type="PANTHER" id="PTHR23501">
    <property type="entry name" value="MAJOR FACILITATOR SUPERFAMILY"/>
    <property type="match status" value="1"/>
</dbReference>
<feature type="transmembrane region" description="Helical" evidence="7">
    <location>
        <begin position="422"/>
        <end position="445"/>
    </location>
</feature>
<feature type="transmembrane region" description="Helical" evidence="7">
    <location>
        <begin position="526"/>
        <end position="545"/>
    </location>
</feature>
<dbReference type="Gene3D" id="1.20.1720.10">
    <property type="entry name" value="Multidrug resistance protein D"/>
    <property type="match status" value="1"/>
</dbReference>
<feature type="transmembrane region" description="Helical" evidence="7">
    <location>
        <begin position="54"/>
        <end position="73"/>
    </location>
</feature>
<evidence type="ECO:0000313" key="10">
    <source>
        <dbReference type="Proteomes" id="UP000030752"/>
    </source>
</evidence>
<dbReference type="Pfam" id="PF07690">
    <property type="entry name" value="MFS_1"/>
    <property type="match status" value="1"/>
</dbReference>
<dbReference type="VEuPathDB" id="FungiDB:HMPREF1541_05702"/>
<dbReference type="FunCoup" id="W2RUN8">
    <property type="interactions" value="62"/>
</dbReference>
<evidence type="ECO:0000313" key="9">
    <source>
        <dbReference type="EMBL" id="ETN39478.1"/>
    </source>
</evidence>
<dbReference type="InterPro" id="IPR036259">
    <property type="entry name" value="MFS_trans_sf"/>
</dbReference>
<dbReference type="SUPFAM" id="SSF103473">
    <property type="entry name" value="MFS general substrate transporter"/>
    <property type="match status" value="1"/>
</dbReference>
<protein>
    <recommendedName>
        <fullName evidence="8">Major facilitator superfamily (MFS) profile domain-containing protein</fullName>
    </recommendedName>
</protein>
<dbReference type="AlphaFoldDB" id="W2RUN8"/>
<evidence type="ECO:0000256" key="3">
    <source>
        <dbReference type="ARBA" id="ARBA00022692"/>
    </source>
</evidence>
<dbReference type="HOGENOM" id="CLU_000960_22_1_1"/>
<feature type="transmembrane region" description="Helical" evidence="7">
    <location>
        <begin position="124"/>
        <end position="144"/>
    </location>
</feature>
<keyword evidence="4 7" id="KW-1133">Transmembrane helix</keyword>
<dbReference type="InterPro" id="IPR011701">
    <property type="entry name" value="MFS"/>
</dbReference>
<evidence type="ECO:0000256" key="1">
    <source>
        <dbReference type="ARBA" id="ARBA00004141"/>
    </source>
</evidence>
<dbReference type="Proteomes" id="UP000030752">
    <property type="component" value="Unassembled WGS sequence"/>
</dbReference>
<evidence type="ECO:0000256" key="7">
    <source>
        <dbReference type="SAM" id="Phobius"/>
    </source>
</evidence>
<name>W2RUN8_CYPE1</name>
<dbReference type="EMBL" id="KB822721">
    <property type="protein sequence ID" value="ETN39478.1"/>
    <property type="molecule type" value="Genomic_DNA"/>
</dbReference>
<feature type="region of interest" description="Disordered" evidence="6">
    <location>
        <begin position="1"/>
        <end position="47"/>
    </location>
</feature>
<evidence type="ECO:0000259" key="8">
    <source>
        <dbReference type="PROSITE" id="PS50850"/>
    </source>
</evidence>
<evidence type="ECO:0000256" key="6">
    <source>
        <dbReference type="SAM" id="MobiDB-lite"/>
    </source>
</evidence>
<dbReference type="OrthoDB" id="10021397at2759"/>
<dbReference type="InParanoid" id="W2RUN8"/>
<reference evidence="9 10" key="1">
    <citation type="submission" date="2013-03" db="EMBL/GenBank/DDBJ databases">
        <title>The Genome Sequence of Phialophora europaea CBS 101466.</title>
        <authorList>
            <consortium name="The Broad Institute Genomics Platform"/>
            <person name="Cuomo C."/>
            <person name="de Hoog S."/>
            <person name="Gorbushina A."/>
            <person name="Walker B."/>
            <person name="Young S.K."/>
            <person name="Zeng Q."/>
            <person name="Gargeya S."/>
            <person name="Fitzgerald M."/>
            <person name="Haas B."/>
            <person name="Abouelleil A."/>
            <person name="Allen A.W."/>
            <person name="Alvarado L."/>
            <person name="Arachchi H.M."/>
            <person name="Berlin A.M."/>
            <person name="Chapman S.B."/>
            <person name="Gainer-Dewar J."/>
            <person name="Goldberg J."/>
            <person name="Griggs A."/>
            <person name="Gujja S."/>
            <person name="Hansen M."/>
            <person name="Howarth C."/>
            <person name="Imamovic A."/>
            <person name="Ireland A."/>
            <person name="Larimer J."/>
            <person name="McCowan C."/>
            <person name="Murphy C."/>
            <person name="Pearson M."/>
            <person name="Poon T.W."/>
            <person name="Priest M."/>
            <person name="Roberts A."/>
            <person name="Saif S."/>
            <person name="Shea T."/>
            <person name="Sisk P."/>
            <person name="Sykes S."/>
            <person name="Wortman J."/>
            <person name="Nusbaum C."/>
            <person name="Birren B."/>
        </authorList>
    </citation>
    <scope>NUCLEOTIDE SEQUENCE [LARGE SCALE GENOMIC DNA]</scope>
    <source>
        <strain evidence="9 10">CBS 101466</strain>
    </source>
</reference>
<feature type="transmembrane region" description="Helical" evidence="7">
    <location>
        <begin position="289"/>
        <end position="308"/>
    </location>
</feature>
<feature type="domain" description="Major facilitator superfamily (MFS) profile" evidence="8">
    <location>
        <begin position="60"/>
        <end position="550"/>
    </location>
</feature>
<evidence type="ECO:0000256" key="2">
    <source>
        <dbReference type="ARBA" id="ARBA00022448"/>
    </source>
</evidence>
<feature type="transmembrane region" description="Helical" evidence="7">
    <location>
        <begin position="392"/>
        <end position="410"/>
    </location>
</feature>
<dbReference type="CDD" id="cd17502">
    <property type="entry name" value="MFS_Azr1_MDR_like"/>
    <property type="match status" value="1"/>
</dbReference>
<keyword evidence="5 7" id="KW-0472">Membrane</keyword>
<comment type="subcellular location">
    <subcellularLocation>
        <location evidence="1">Membrane</location>
        <topology evidence="1">Multi-pass membrane protein</topology>
    </subcellularLocation>
</comment>
<proteinExistence type="predicted"/>
<feature type="transmembrane region" description="Helical" evidence="7">
    <location>
        <begin position="217"/>
        <end position="237"/>
    </location>
</feature>
<feature type="transmembrane region" description="Helical" evidence="7">
    <location>
        <begin position="258"/>
        <end position="277"/>
    </location>
</feature>
<dbReference type="RefSeq" id="XP_008718263.1">
    <property type="nucleotide sequence ID" value="XM_008720041.1"/>
</dbReference>
<dbReference type="InterPro" id="IPR020846">
    <property type="entry name" value="MFS_dom"/>
</dbReference>
<sequence>MAALDEKLNVARDETNSTKSSSSDTFSGNDGGEVDKAVLDSSTPEMSDDDYPHGIKLVLLSAASLVSVFLIALDQTIVGTAIPKITDEFHGIDDVSWYAAAYFMTFGAAQPSAGKIYKYSNLKWTFIVSMIIFEVGSLICGVAPSSETLIVGRAIAGLGGAGLSVGGTSIISFTVPPAKRPMMMGLIGMTYCVAAVLGPIVGGAFTDGVSWRWCFYINLPVGGAATLAIFFFFNLPAAATAASPRISLTKKLLHVDPVGISLAMGSLTCYILALQYAGVRYSWNSSQVIGLFCGFGLLAIALLIWEIWLGDYSMMLPRLYKSRSLSATAPFGFFFMGSYIILLIYLPIYFQSIKEASPIRSGVDNLPLVLAAAVFALAGGAVVMQTGRAQQVMFGASALATVAIGLIYTFEINTSTARWVGFQFFVGATLAFGIMHGLSVAQAYVGPEDLAAVTANLLFFQTVGGAFSTSAGQSAFSNRLLATLPKTAPSVDPSLVFLTGASELHNVFPPDILPGVLEAYMTGLKAAFAVSIAFCGTACLVSLAIPMRKLPTHGKGNGAMAMS</sequence>
<feature type="transmembrane region" description="Helical" evidence="7">
    <location>
        <begin position="329"/>
        <end position="348"/>
    </location>
</feature>
<dbReference type="FunFam" id="1.20.1720.10:FF:000012">
    <property type="entry name" value="MFS toxin efflux pump (AflT)"/>
    <property type="match status" value="1"/>
</dbReference>
<dbReference type="GO" id="GO:0022857">
    <property type="term" value="F:transmembrane transporter activity"/>
    <property type="evidence" value="ECO:0007669"/>
    <property type="project" value="InterPro"/>
</dbReference>
<feature type="transmembrane region" description="Helical" evidence="7">
    <location>
        <begin position="150"/>
        <end position="173"/>
    </location>
</feature>
<keyword evidence="2" id="KW-0813">Transport</keyword>
<dbReference type="eggNOG" id="KOG0254">
    <property type="taxonomic scope" value="Eukaryota"/>
</dbReference>
<gene>
    <name evidence="9" type="ORF">HMPREF1541_05702</name>
</gene>
<organism evidence="9 10">
    <name type="scientific">Cyphellophora europaea (strain CBS 101466)</name>
    <name type="common">Phialophora europaea</name>
    <dbReference type="NCBI Taxonomy" id="1220924"/>
    <lineage>
        <taxon>Eukaryota</taxon>
        <taxon>Fungi</taxon>
        <taxon>Dikarya</taxon>
        <taxon>Ascomycota</taxon>
        <taxon>Pezizomycotina</taxon>
        <taxon>Eurotiomycetes</taxon>
        <taxon>Chaetothyriomycetidae</taxon>
        <taxon>Chaetothyriales</taxon>
        <taxon>Cyphellophoraceae</taxon>
        <taxon>Cyphellophora</taxon>
    </lineage>
</organism>
<dbReference type="PANTHER" id="PTHR23501:SF177">
    <property type="entry name" value="MAJOR FACILITATOR SUPERFAMILY (MFS) PROFILE DOMAIN-CONTAINING PROTEIN-RELATED"/>
    <property type="match status" value="1"/>
</dbReference>
<evidence type="ECO:0000256" key="4">
    <source>
        <dbReference type="ARBA" id="ARBA00022989"/>
    </source>
</evidence>
<dbReference type="GO" id="GO:0005886">
    <property type="term" value="C:plasma membrane"/>
    <property type="evidence" value="ECO:0007669"/>
    <property type="project" value="TreeGrafter"/>
</dbReference>
<keyword evidence="10" id="KW-1185">Reference proteome</keyword>
<feature type="transmembrane region" description="Helical" evidence="7">
    <location>
        <begin position="368"/>
        <end position="385"/>
    </location>
</feature>
<accession>W2RUN8</accession>
<keyword evidence="3 7" id="KW-0812">Transmembrane</keyword>
<feature type="compositionally biased region" description="Low complexity" evidence="6">
    <location>
        <begin position="17"/>
        <end position="28"/>
    </location>
</feature>
<evidence type="ECO:0000256" key="5">
    <source>
        <dbReference type="ARBA" id="ARBA00023136"/>
    </source>
</evidence>
<feature type="compositionally biased region" description="Basic and acidic residues" evidence="6">
    <location>
        <begin position="1"/>
        <end position="16"/>
    </location>
</feature>
<feature type="transmembrane region" description="Helical" evidence="7">
    <location>
        <begin position="185"/>
        <end position="205"/>
    </location>
</feature>
<dbReference type="GeneID" id="19973041"/>